<name>A0AAD8Y3S4_9STRA</name>
<comment type="caution">
    <text evidence="1">The sequence shown here is derived from an EMBL/GenBank/DDBJ whole genome shotgun (WGS) entry which is preliminary data.</text>
</comment>
<sequence>MADHADEEDDGVNVFVYRGGRAPLHVTHVLIDESVDVIEENAFSECEHLVHVETHDGIRRVGSYAFYRCLSLRGINLKSAAEICKYAFYFCGNLKYVEFGENLETIGERAFGRCRSLQHLNLPSIITIGRLAFWNCKALTDIELSERLETVESNAFSDCDRLERIAIPLKRDLIIYDDLLNEYNQFYSCDQLTTVDLVGGTHKTVASLHMKRWRSEMEEEINRINQVLPTTPADNKTEEIRQWMDSVLDKMNHYKAEHYRYVKEGITLLELALWKAKLGGKEEKSVEGTTKKAKIDAESARIEKRITCGADMVIKNVLPFL</sequence>
<dbReference type="AlphaFoldDB" id="A0AAD8Y3S4"/>
<organism evidence="1 2">
    <name type="scientific">Skeletonema marinoi</name>
    <dbReference type="NCBI Taxonomy" id="267567"/>
    <lineage>
        <taxon>Eukaryota</taxon>
        <taxon>Sar</taxon>
        <taxon>Stramenopiles</taxon>
        <taxon>Ochrophyta</taxon>
        <taxon>Bacillariophyta</taxon>
        <taxon>Coscinodiscophyceae</taxon>
        <taxon>Thalassiosirophycidae</taxon>
        <taxon>Thalassiosirales</taxon>
        <taxon>Skeletonemataceae</taxon>
        <taxon>Skeletonema</taxon>
        <taxon>Skeletonema marinoi-dohrnii complex</taxon>
    </lineage>
</organism>
<dbReference type="InterPro" id="IPR032675">
    <property type="entry name" value="LRR_dom_sf"/>
</dbReference>
<dbReference type="SUPFAM" id="SSF52058">
    <property type="entry name" value="L domain-like"/>
    <property type="match status" value="1"/>
</dbReference>
<dbReference type="Pfam" id="PF13306">
    <property type="entry name" value="LRR_5"/>
    <property type="match status" value="1"/>
</dbReference>
<gene>
    <name evidence="1" type="ORF">QTG54_010562</name>
</gene>
<dbReference type="Gene3D" id="3.80.10.10">
    <property type="entry name" value="Ribonuclease Inhibitor"/>
    <property type="match status" value="1"/>
</dbReference>
<keyword evidence="2" id="KW-1185">Reference proteome</keyword>
<proteinExistence type="predicted"/>
<dbReference type="InterPro" id="IPR053139">
    <property type="entry name" value="Surface_bspA-like"/>
</dbReference>
<evidence type="ECO:0000313" key="2">
    <source>
        <dbReference type="Proteomes" id="UP001224775"/>
    </source>
</evidence>
<dbReference type="InterPro" id="IPR026906">
    <property type="entry name" value="LRR_5"/>
</dbReference>
<evidence type="ECO:0000313" key="1">
    <source>
        <dbReference type="EMBL" id="KAK1738532.1"/>
    </source>
</evidence>
<accession>A0AAD8Y3S4</accession>
<reference evidence="1" key="1">
    <citation type="submission" date="2023-06" db="EMBL/GenBank/DDBJ databases">
        <title>Survivors Of The Sea: Transcriptome response of Skeletonema marinoi to long-term dormancy.</title>
        <authorList>
            <person name="Pinder M.I.M."/>
            <person name="Kourtchenko O."/>
            <person name="Robertson E.K."/>
            <person name="Larsson T."/>
            <person name="Maumus F."/>
            <person name="Osuna-Cruz C.M."/>
            <person name="Vancaester E."/>
            <person name="Stenow R."/>
            <person name="Vandepoele K."/>
            <person name="Ploug H."/>
            <person name="Bruchert V."/>
            <person name="Godhe A."/>
            <person name="Topel M."/>
        </authorList>
    </citation>
    <scope>NUCLEOTIDE SEQUENCE</scope>
    <source>
        <strain evidence="1">R05AC</strain>
    </source>
</reference>
<dbReference type="Proteomes" id="UP001224775">
    <property type="component" value="Unassembled WGS sequence"/>
</dbReference>
<dbReference type="PANTHER" id="PTHR45661:SF3">
    <property type="entry name" value="IG-LIKE DOMAIN-CONTAINING PROTEIN"/>
    <property type="match status" value="1"/>
</dbReference>
<dbReference type="EMBL" id="JATAAI010000020">
    <property type="protein sequence ID" value="KAK1738532.1"/>
    <property type="molecule type" value="Genomic_DNA"/>
</dbReference>
<protein>
    <submittedName>
        <fullName evidence="1">Leucine-rich repeat domain-containing protein</fullName>
    </submittedName>
</protein>
<dbReference type="PANTHER" id="PTHR45661">
    <property type="entry name" value="SURFACE ANTIGEN"/>
    <property type="match status" value="1"/>
</dbReference>